<feature type="region of interest" description="Disordered" evidence="2">
    <location>
        <begin position="2111"/>
        <end position="2139"/>
    </location>
</feature>
<feature type="non-terminal residue" evidence="3">
    <location>
        <position position="1"/>
    </location>
</feature>
<dbReference type="PANTHER" id="PTHR32305">
    <property type="match status" value="1"/>
</dbReference>
<accession>A0ABV5BTQ6</accession>
<dbReference type="InterPro" id="IPR013517">
    <property type="entry name" value="FG-GAP"/>
</dbReference>
<dbReference type="RefSeq" id="WP_375517789.1">
    <property type="nucleotide sequence ID" value="NZ_JBHILI010000017.1"/>
</dbReference>
<evidence type="ECO:0000313" key="4">
    <source>
        <dbReference type="Proteomes" id="UP001580391"/>
    </source>
</evidence>
<dbReference type="Gene3D" id="2.180.10.10">
    <property type="entry name" value="RHS repeat-associated core"/>
    <property type="match status" value="3"/>
</dbReference>
<dbReference type="PANTHER" id="PTHR32305:SF15">
    <property type="entry name" value="PROTEIN RHSA-RELATED"/>
    <property type="match status" value="1"/>
</dbReference>
<dbReference type="EMBL" id="JBHILJ010000023">
    <property type="protein sequence ID" value="MFB5738666.1"/>
    <property type="molecule type" value="Genomic_DNA"/>
</dbReference>
<feature type="region of interest" description="Disordered" evidence="2">
    <location>
        <begin position="2034"/>
        <end position="2062"/>
    </location>
</feature>
<feature type="compositionally biased region" description="Basic and acidic residues" evidence="2">
    <location>
        <begin position="2127"/>
        <end position="2137"/>
    </location>
</feature>
<dbReference type="InterPro" id="IPR022385">
    <property type="entry name" value="Rhs_assc_core"/>
</dbReference>
<name>A0ABV5BTQ6_9LEPT</name>
<dbReference type="Pfam" id="PF05593">
    <property type="entry name" value="RHS_repeat"/>
    <property type="match status" value="1"/>
</dbReference>
<reference evidence="3 4" key="1">
    <citation type="submission" date="2024-09" db="EMBL/GenBank/DDBJ databases">
        <title>Taxonomic and Genotyping Characterization of Leptospira Strains isolated from Multiple Sources in Colombia highlights the importance of intermediate species.</title>
        <authorList>
            <person name="Torres Higuera L."/>
            <person name="Rojas Tapias D."/>
            <person name="Jimenez Velasquez S."/>
            <person name="Renjifo Ibanez C."/>
        </authorList>
    </citation>
    <scope>NUCLEOTIDE SEQUENCE [LARGE SCALE GENOMIC DNA]</scope>
    <source>
        <strain evidence="3 4">Lep080</strain>
    </source>
</reference>
<keyword evidence="1" id="KW-0732">Signal</keyword>
<proteinExistence type="predicted"/>
<sequence>MQVTYDTSFYSSNRSLYLKEIRYTGNSRSGTTARQYVKFITKPRSDSYVSTAPGFLMKMDRLLDSIEVGWDGGGKLWDYDLVYDVSPDSGRPLLKTVESSRHTTKPEFNYQVASRSLVWQNVVNQASSEPEDLPDDTEYFEGDFNGDGISDVLFFNPKNGNWKAAEGRRGGGYNFKVYANRYMNYIGPDKIRFFKGNVSGDFNGDGRSDIAFYLPETRDFIVAEHDGKIFQFRNYGRLMSGIPDIFRMEWFPGDYDGNGLSDSVLFDEPTGQWTLMLNKGGSFEFLRFANKFQNVFRGDYSPNGNLDSPYTADKSKDGTGRGKVQLLIGDYNGDGRTDISLYDSRSGKWIVGENYRNDDKSDPIYFKLQWKLYRQFSVAEDSLFSNDRFSGDFNGDGTSDFLLFNRNTGEWTLGETINGTINFRIWSTTPQFKQITRWLQGDFNGDGRTDIGFFSASDGKFWIGEATNTGFRYKIYSDMNYGPDQNRVMKTPLPKDEAKLEKGFGAISVLGNTKTLLLDYVYDGNQTPGKGEIAYAGCFTADDCSASPELLLFDRNAGVFNLKKGTGYTSGVLTSFLPEATGVVTPFGGRPDRYTKSTKDEVLYFKKNGSTNQFFVVRNSSGTAFETANLAGFTDTQVGNFSPSESAYVVDNFESTSYKSVLVLDDQATAGIGRFILTSQNGVKALAPAGDVAASYLLGRFDQSGNSGADRLNKNQYSFFSGDFTGVGKAQILLVDRSGTTHNWYLGTLDIAQNKIQFKKLISPPNLPFTSAEFDSINAAGISYGIVPETTGNSILIGKASGANIVFSKYRISGTTYSVTRTQYTAGSVAFNGLFDYEGNPILTQNGDTKIYDISADKVITPSGNLISAKLDRPDLMTKVYVFQWIQGDYNGDGLTDIGIIHLKEPTWYFAMSDGIVPDVMQTVKNGIGGSYEFEYTDSTKFDNTGGDGVPDLPTSYRVCTKITLDDGFSNRIFKTYEYSNGYAFSAFINGKKETDFFGFGNFTEKDPYGVKKTRQYNNIPYSDFMMNRALSGAEKESHIIGADNQEYGAVFRSYDVKKIETSAGISSYMSVQTRQENYIKGTNTKTIESNFELSGYNPLKNTETLTDHFSDAAHPSVSLRNITEFETISASNQTRAKKSVSLAGSSNEVSTSITYDTQGNPIRSVTSYTGSGLGVVPPKITESSYDTLGNLISQKDVSGNPARGTDFVYDTQLKQFVVEKTNFGGSIRLKNSYTIDYANSFGSPLQVTDPNGNKTMYEYDSFGRTVKTSADTDSGTKVLGTYSYDASFPLSAKSVLVSGTWDPDFALREYVDGLARTIYKAKTGSEGKVVRTGRIVYDGAGRVSRKGQADWTDTADLDHFSLHMEEKNPTLFEYDAIGRVKITTLPLAQGETSPTILTTIYNDPYESTQIHSGGTSKRTVQDARGQILYVEDSGSDGVIAQIGFCYNLVGNRTKKSDLNDGTPLNCSDISTGIANKDVSGKNQAYWSYDGFGKLKIQSDPDLGVQKFEYTAFGDLSKSTDAKNIVTTFGYDPLGRMNTKTQSEGTTYMTYDSLSGSQNALGQLVKVEDQVQTKTFSYDKLGKVKRETRSFKNIPLKNGDVPYITDYEYDLLGRVTKIDYPAHPVNHSRLRACYTYGTAGYISGISVQVNTNGILPGLCNKTVVENIAYNEFNQTAGFTLGNGIETTYTYDARQRLIRLQSSGDVDGTSKILQDAVYTFNSRNNITNIANTASDYTTQYDYEYDGLNRLVNAQGTYFEPTDAYTKQFRQSFDYAKNGNLIAKRSHNFGTGAILDERLYQYENHQVRRIDSSKYGSDTLTMNYDASGNMIRQRDQVLDLTKQIEYDSQNRIVRIRDKDDHTIGVYSYDEGGFRVHKSALVPAGAQFKHQEILYPNKFYGLEYMDEENVLRSINNIYLNGVRIAAITEDGRAAFYLSDQVDSVSTVLDDSAHTLSRMQYEPYGDTFVQRGNLDFSPKYNSQELDKESGFYFYNARYYDASIARFVSADTIIDGDNNTQGWNRFSYVKGNPILYKDPTGHSVQNQEVPKKEEKSKPKGKIIPTDGKVTETSQGEVLTESFGNNKKGKSCAEIQDTGDKTTFKNNCTKGRARFHTKNGTYDVPAGESSDYVEDHETEYNERRNRRGTLKKFFNKQAVEEIDDLVNKTKQTIQENDPTKTNAEKAEKKKKNDAKNKSVKEKLNGIPPSPVSNGERA</sequence>
<gene>
    <name evidence="3" type="ORF">ACE5IX_19285</name>
</gene>
<organism evidence="3 4">
    <name type="scientific">Leptospira wolffii</name>
    <dbReference type="NCBI Taxonomy" id="409998"/>
    <lineage>
        <taxon>Bacteria</taxon>
        <taxon>Pseudomonadati</taxon>
        <taxon>Spirochaetota</taxon>
        <taxon>Spirochaetia</taxon>
        <taxon>Leptospirales</taxon>
        <taxon>Leptospiraceae</taxon>
        <taxon>Leptospira</taxon>
    </lineage>
</organism>
<evidence type="ECO:0000256" key="2">
    <source>
        <dbReference type="SAM" id="MobiDB-lite"/>
    </source>
</evidence>
<feature type="compositionally biased region" description="Basic and acidic residues" evidence="2">
    <location>
        <begin position="2187"/>
        <end position="2197"/>
    </location>
</feature>
<dbReference type="InterPro" id="IPR031325">
    <property type="entry name" value="RHS_repeat"/>
</dbReference>
<dbReference type="SUPFAM" id="SSF69318">
    <property type="entry name" value="Integrin alpha N-terminal domain"/>
    <property type="match status" value="1"/>
</dbReference>
<evidence type="ECO:0000256" key="1">
    <source>
        <dbReference type="ARBA" id="ARBA00022729"/>
    </source>
</evidence>
<dbReference type="Pfam" id="PF13517">
    <property type="entry name" value="FG-GAP_3"/>
    <property type="match status" value="1"/>
</dbReference>
<keyword evidence="4" id="KW-1185">Reference proteome</keyword>
<evidence type="ECO:0000313" key="3">
    <source>
        <dbReference type="EMBL" id="MFB5738666.1"/>
    </source>
</evidence>
<protein>
    <submittedName>
        <fullName evidence="3">RHS repeat-associated core domain-containing protein</fullName>
    </submittedName>
</protein>
<dbReference type="Proteomes" id="UP001580391">
    <property type="component" value="Unassembled WGS sequence"/>
</dbReference>
<dbReference type="NCBIfam" id="TIGR03696">
    <property type="entry name" value="Rhs_assc_core"/>
    <property type="match status" value="1"/>
</dbReference>
<dbReference type="InterPro" id="IPR050708">
    <property type="entry name" value="T6SS_VgrG/RHS"/>
</dbReference>
<dbReference type="Gene3D" id="2.40.128.340">
    <property type="match status" value="2"/>
</dbReference>
<comment type="caution">
    <text evidence="3">The sequence shown here is derived from an EMBL/GenBank/DDBJ whole genome shotgun (WGS) entry which is preliminary data.</text>
</comment>
<dbReference type="InterPro" id="IPR028994">
    <property type="entry name" value="Integrin_alpha_N"/>
</dbReference>
<feature type="region of interest" description="Disordered" evidence="2">
    <location>
        <begin position="2163"/>
        <end position="2211"/>
    </location>
</feature>